<evidence type="ECO:0000259" key="9">
    <source>
        <dbReference type="Pfam" id="PF22600"/>
    </source>
</evidence>
<feature type="compositionally biased region" description="Basic residues" evidence="7">
    <location>
        <begin position="901"/>
        <end position="919"/>
    </location>
</feature>
<evidence type="ECO:0000313" key="10">
    <source>
        <dbReference type="EMBL" id="GIL46015.1"/>
    </source>
</evidence>
<dbReference type="Pfam" id="PF03828">
    <property type="entry name" value="PAP_assoc"/>
    <property type="match status" value="1"/>
</dbReference>
<dbReference type="SUPFAM" id="SSF81631">
    <property type="entry name" value="PAP/OAS1 substrate-binding domain"/>
    <property type="match status" value="1"/>
</dbReference>
<feature type="region of interest" description="Disordered" evidence="7">
    <location>
        <begin position="181"/>
        <end position="204"/>
    </location>
</feature>
<dbReference type="FunFam" id="3.30.460.10:FF:000006">
    <property type="entry name" value="non-canonical poly(A) RNA polymerase PAPD5"/>
    <property type="match status" value="1"/>
</dbReference>
<name>A0A8J4ARA9_9CHLO</name>
<keyword evidence="6" id="KW-0460">Magnesium</keyword>
<feature type="compositionally biased region" description="Gly residues" evidence="7">
    <location>
        <begin position="928"/>
        <end position="957"/>
    </location>
</feature>
<evidence type="ECO:0000256" key="5">
    <source>
        <dbReference type="ARBA" id="ARBA00022723"/>
    </source>
</evidence>
<reference evidence="10" key="1">
    <citation type="journal article" date="2021" name="Proc. Natl. Acad. Sci. U.S.A.">
        <title>Three genomes in the algal genus Volvox reveal the fate of a haploid sex-determining region after a transition to homothallism.</title>
        <authorList>
            <person name="Yamamoto K."/>
            <person name="Hamaji T."/>
            <person name="Kawai-Toyooka H."/>
            <person name="Matsuzaki R."/>
            <person name="Takahashi F."/>
            <person name="Nishimura Y."/>
            <person name="Kawachi M."/>
            <person name="Noguchi H."/>
            <person name="Minakuchi Y."/>
            <person name="Umen J.G."/>
            <person name="Toyoda A."/>
            <person name="Nozaki H."/>
        </authorList>
    </citation>
    <scope>NUCLEOTIDE SEQUENCE</scope>
    <source>
        <strain evidence="10">NIES-3780</strain>
    </source>
</reference>
<dbReference type="GO" id="GO:1990817">
    <property type="term" value="F:poly(A) RNA polymerase activity"/>
    <property type="evidence" value="ECO:0007669"/>
    <property type="project" value="UniProtKB-EC"/>
</dbReference>
<dbReference type="AlphaFoldDB" id="A0A8J4ARA9"/>
<dbReference type="EC" id="2.7.7.19" evidence="3"/>
<dbReference type="PANTHER" id="PTHR23092:SF15">
    <property type="entry name" value="INACTIVE NON-CANONICAL POLY(A) RNA POLYMERASE PROTEIN TRF4-2-RELATED"/>
    <property type="match status" value="1"/>
</dbReference>
<feature type="region of interest" description="Disordered" evidence="7">
    <location>
        <begin position="574"/>
        <end position="1002"/>
    </location>
</feature>
<keyword evidence="5" id="KW-0479">Metal-binding</keyword>
<dbReference type="GO" id="GO:0005730">
    <property type="term" value="C:nucleolus"/>
    <property type="evidence" value="ECO:0007669"/>
    <property type="project" value="TreeGrafter"/>
</dbReference>
<sequence length="1002" mass="108158">MTEQRPISYKSIGFTLGLGGTGGGTAPPKAASSSFLDTLLSSVPTAKALLPNLAPDLFKAKTAEDNGAPSQRKEGLSTYAGWLSNGATPQTARNQTSSPKQSLAQPEIETQQQKDEPGCVPREAPVANAKPPVIVISLLSDSESDMTKAAAPKVGQATATSAEVADLVDKDAKPVMAEFIPLPPSATTKPATTPRVAAPGSADELAEQEDIRRLGERPYWMSYVYRIDSPLLRLHQELVELCELVQPTPEEAVARREAVAVVSEVVRSIWPQARCEIFGSYATGLYVPTSDIDLVILDSGCSNVQSGLKALGNALNSRKVAQNIQVVGKARVPIVKFETVEYGNLAFDISFDVANGPQAAMLVKEMTTSWPMMRPLILCLKLFLQQRELNEVYTGGIGSYALVTLVAAFLQLHGSRKPKGPQPALPVYGTAGDAALPSCSGGVEPGLGTLLVDFFRFYGRVVNINDVGISCAGGGQFFRKVDKDAPDDRRSNFVGWLNEDRAFLLSVEDPKDSDNDVCRNSFNIMRIKTAFEYAYQVLTAPSRCYESLLARILRLGPILASRPRNRVPHLRELGYYTEPPGQGEPLEEEPTQLREHQRNERKQQESAGARKRKDSGRGSTPGAGGVKKKRGRDSTGGVGGGDCVAGRQSGKTGKAGAQMPRTPKTVRTEDAAAGTVAGDAARGKGTREGVLARRKERKAQRKQEGRQGSVGGDGESNGGGKKRPQKRRREEASNAAAGAGGSRGQPPPLPEGPADAMAAGEATPARSAKRVRVEGRQQKQKGRRPPREAGSRAAQQLDRHEGQQQQQQPNNHGNHYHHAQQHNHHHHQSQGQPQRRPALVTVQQQQQQQHQQQEQAVRAPMFHPGYAPAPQQHSHRHHSSSQHHHHSDRGGADGGGGGSNGHRHHHHGHHSHDNYHHHHQSYDRPDGGYYGGDPRGGGGGYSRDGGGGGGYGGGGSHQGYYSRGPPPAQQQDRARAPIALIQQQYQTRQPRGPEQRSHVFFD</sequence>
<gene>
    <name evidence="10" type="ORF">Vafri_3108</name>
</gene>
<dbReference type="InterPro" id="IPR045862">
    <property type="entry name" value="Trf4-like"/>
</dbReference>
<dbReference type="Proteomes" id="UP000747399">
    <property type="component" value="Unassembled WGS sequence"/>
</dbReference>
<dbReference type="SUPFAM" id="SSF81301">
    <property type="entry name" value="Nucleotidyltransferase"/>
    <property type="match status" value="1"/>
</dbReference>
<evidence type="ECO:0000256" key="3">
    <source>
        <dbReference type="ARBA" id="ARBA00012388"/>
    </source>
</evidence>
<dbReference type="CDD" id="cd05402">
    <property type="entry name" value="NT_PAP_TUTase"/>
    <property type="match status" value="1"/>
</dbReference>
<dbReference type="GO" id="GO:0003729">
    <property type="term" value="F:mRNA binding"/>
    <property type="evidence" value="ECO:0007669"/>
    <property type="project" value="TreeGrafter"/>
</dbReference>
<dbReference type="GO" id="GO:0031499">
    <property type="term" value="C:TRAMP complex"/>
    <property type="evidence" value="ECO:0007669"/>
    <property type="project" value="TreeGrafter"/>
</dbReference>
<feature type="compositionally biased region" description="Low complexity" evidence="7">
    <location>
        <begin position="185"/>
        <end position="194"/>
    </location>
</feature>
<dbReference type="GO" id="GO:0046872">
    <property type="term" value="F:metal ion binding"/>
    <property type="evidence" value="ECO:0007669"/>
    <property type="project" value="UniProtKB-KW"/>
</dbReference>
<dbReference type="GO" id="GO:0031123">
    <property type="term" value="P:RNA 3'-end processing"/>
    <property type="evidence" value="ECO:0007669"/>
    <property type="project" value="TreeGrafter"/>
</dbReference>
<evidence type="ECO:0000256" key="6">
    <source>
        <dbReference type="ARBA" id="ARBA00022842"/>
    </source>
</evidence>
<dbReference type="Gene3D" id="3.30.460.10">
    <property type="entry name" value="Beta Polymerase, domain 2"/>
    <property type="match status" value="1"/>
</dbReference>
<feature type="compositionally biased region" description="Low complexity" evidence="7">
    <location>
        <begin position="671"/>
        <end position="680"/>
    </location>
</feature>
<comment type="similarity">
    <text evidence="2">Belongs to the DNA polymerase type-B-like family.</text>
</comment>
<feature type="compositionally biased region" description="Basic residues" evidence="7">
    <location>
        <begin position="814"/>
        <end position="828"/>
    </location>
</feature>
<dbReference type="PANTHER" id="PTHR23092">
    <property type="entry name" value="POLY(A) RNA POLYMERASE"/>
    <property type="match status" value="1"/>
</dbReference>
<dbReference type="GO" id="GO:0043634">
    <property type="term" value="P:polyadenylation-dependent ncRNA catabolic process"/>
    <property type="evidence" value="ECO:0007669"/>
    <property type="project" value="TreeGrafter"/>
</dbReference>
<evidence type="ECO:0000259" key="8">
    <source>
        <dbReference type="Pfam" id="PF03828"/>
    </source>
</evidence>
<feature type="compositionally biased region" description="Basic and acidic residues" evidence="7">
    <location>
        <begin position="991"/>
        <end position="1002"/>
    </location>
</feature>
<evidence type="ECO:0000256" key="1">
    <source>
        <dbReference type="ARBA" id="ARBA00001936"/>
    </source>
</evidence>
<accession>A0A8J4ARA9</accession>
<feature type="compositionally biased region" description="Basic and acidic residues" evidence="7">
    <location>
        <begin position="681"/>
        <end position="693"/>
    </location>
</feature>
<protein>
    <recommendedName>
        <fullName evidence="3">polynucleotide adenylyltransferase</fullName>
        <ecNumber evidence="3">2.7.7.19</ecNumber>
    </recommendedName>
</protein>
<feature type="compositionally biased region" description="Basic residues" evidence="7">
    <location>
        <begin position="873"/>
        <end position="887"/>
    </location>
</feature>
<feature type="compositionally biased region" description="Basic and acidic residues" evidence="7">
    <location>
        <begin position="591"/>
        <end position="604"/>
    </location>
</feature>
<evidence type="ECO:0000256" key="7">
    <source>
        <dbReference type="SAM" id="MobiDB-lite"/>
    </source>
</evidence>
<feature type="domain" description="PAP-associated" evidence="8">
    <location>
        <begin position="447"/>
        <end position="515"/>
    </location>
</feature>
<feature type="compositionally biased region" description="Low complexity" evidence="7">
    <location>
        <begin position="843"/>
        <end position="855"/>
    </location>
</feature>
<dbReference type="InterPro" id="IPR054708">
    <property type="entry name" value="MTPAP-like_central"/>
</dbReference>
<feature type="compositionally biased region" description="Gly residues" evidence="7">
    <location>
        <begin position="634"/>
        <end position="643"/>
    </location>
</feature>
<dbReference type="Gene3D" id="1.10.1410.10">
    <property type="match status" value="1"/>
</dbReference>
<evidence type="ECO:0000256" key="2">
    <source>
        <dbReference type="ARBA" id="ARBA00008593"/>
    </source>
</evidence>
<dbReference type="EMBL" id="BNCO01000003">
    <property type="protein sequence ID" value="GIL46015.1"/>
    <property type="molecule type" value="Genomic_DNA"/>
</dbReference>
<feature type="compositionally biased region" description="Polar residues" evidence="7">
    <location>
        <begin position="85"/>
        <end position="111"/>
    </location>
</feature>
<organism evidence="10 11">
    <name type="scientific">Volvox africanus</name>
    <dbReference type="NCBI Taxonomy" id="51714"/>
    <lineage>
        <taxon>Eukaryota</taxon>
        <taxon>Viridiplantae</taxon>
        <taxon>Chlorophyta</taxon>
        <taxon>core chlorophytes</taxon>
        <taxon>Chlorophyceae</taxon>
        <taxon>CS clade</taxon>
        <taxon>Chlamydomonadales</taxon>
        <taxon>Volvocaceae</taxon>
        <taxon>Volvox</taxon>
    </lineage>
</organism>
<feature type="compositionally biased region" description="Low complexity" evidence="7">
    <location>
        <begin position="803"/>
        <end position="813"/>
    </location>
</feature>
<keyword evidence="11" id="KW-1185">Reference proteome</keyword>
<dbReference type="Pfam" id="PF22600">
    <property type="entry name" value="MTPAP-like_central"/>
    <property type="match status" value="1"/>
</dbReference>
<comment type="caution">
    <text evidence="10">The sequence shown here is derived from an EMBL/GenBank/DDBJ whole genome shotgun (WGS) entry which is preliminary data.</text>
</comment>
<proteinExistence type="inferred from homology"/>
<keyword evidence="4" id="KW-0808">Transferase</keyword>
<feature type="region of interest" description="Disordered" evidence="7">
    <location>
        <begin position="81"/>
        <end position="125"/>
    </location>
</feature>
<dbReference type="InterPro" id="IPR002058">
    <property type="entry name" value="PAP_assoc"/>
</dbReference>
<comment type="cofactor">
    <cofactor evidence="1">
        <name>Mn(2+)</name>
        <dbReference type="ChEBI" id="CHEBI:29035"/>
    </cofactor>
</comment>
<feature type="compositionally biased region" description="Gly residues" evidence="7">
    <location>
        <begin position="708"/>
        <end position="719"/>
    </location>
</feature>
<dbReference type="InterPro" id="IPR043519">
    <property type="entry name" value="NT_sf"/>
</dbReference>
<evidence type="ECO:0000256" key="4">
    <source>
        <dbReference type="ARBA" id="ARBA00022679"/>
    </source>
</evidence>
<evidence type="ECO:0000313" key="11">
    <source>
        <dbReference type="Proteomes" id="UP000747399"/>
    </source>
</evidence>
<feature type="domain" description="Poly(A) RNA polymerase mitochondrial-like central palm" evidence="9">
    <location>
        <begin position="234"/>
        <end position="359"/>
    </location>
</feature>